<dbReference type="InterPro" id="IPR050656">
    <property type="entry name" value="PINX1"/>
</dbReference>
<dbReference type="EMBL" id="LJIJ01000582">
    <property type="protein sequence ID" value="ODM96092.1"/>
    <property type="molecule type" value="Genomic_DNA"/>
</dbReference>
<gene>
    <name evidence="4" type="ORF">Ocin01_10587</name>
</gene>
<feature type="compositionally biased region" description="Basic residues" evidence="2">
    <location>
        <begin position="923"/>
        <end position="934"/>
    </location>
</feature>
<dbReference type="SMART" id="SM00443">
    <property type="entry name" value="G_patch"/>
    <property type="match status" value="1"/>
</dbReference>
<accession>A0A1D2MT33</accession>
<dbReference type="Proteomes" id="UP000094527">
    <property type="component" value="Unassembled WGS sequence"/>
</dbReference>
<feature type="region of interest" description="Disordered" evidence="2">
    <location>
        <begin position="1"/>
        <end position="22"/>
    </location>
</feature>
<evidence type="ECO:0000313" key="4">
    <source>
        <dbReference type="EMBL" id="ODM96092.1"/>
    </source>
</evidence>
<dbReference type="InterPro" id="IPR032436">
    <property type="entry name" value="URB1_C"/>
</dbReference>
<organism evidence="4 5">
    <name type="scientific">Orchesella cincta</name>
    <name type="common">Springtail</name>
    <name type="synonym">Podura cincta</name>
    <dbReference type="NCBI Taxonomy" id="48709"/>
    <lineage>
        <taxon>Eukaryota</taxon>
        <taxon>Metazoa</taxon>
        <taxon>Ecdysozoa</taxon>
        <taxon>Arthropoda</taxon>
        <taxon>Hexapoda</taxon>
        <taxon>Collembola</taxon>
        <taxon>Entomobryomorpha</taxon>
        <taxon>Entomobryoidea</taxon>
        <taxon>Orchesellidae</taxon>
        <taxon>Orchesellinae</taxon>
        <taxon>Orchesella</taxon>
    </lineage>
</organism>
<dbReference type="GO" id="GO:0003676">
    <property type="term" value="F:nucleic acid binding"/>
    <property type="evidence" value="ECO:0007669"/>
    <property type="project" value="InterPro"/>
</dbReference>
<feature type="compositionally biased region" description="Basic residues" evidence="2">
    <location>
        <begin position="968"/>
        <end position="981"/>
    </location>
</feature>
<name>A0A1D2MT33_ORCCI</name>
<keyword evidence="5" id="KW-1185">Reference proteome</keyword>
<feature type="compositionally biased region" description="Polar residues" evidence="2">
    <location>
        <begin position="913"/>
        <end position="922"/>
    </location>
</feature>
<dbReference type="AlphaFoldDB" id="A0A1D2MT33"/>
<feature type="region of interest" description="Disordered" evidence="2">
    <location>
        <begin position="765"/>
        <end position="798"/>
    </location>
</feature>
<evidence type="ECO:0000256" key="2">
    <source>
        <dbReference type="SAM" id="MobiDB-lite"/>
    </source>
</evidence>
<reference evidence="4 5" key="1">
    <citation type="journal article" date="2016" name="Genome Biol. Evol.">
        <title>Gene Family Evolution Reflects Adaptation to Soil Environmental Stressors in the Genome of the Collembolan Orchesella cincta.</title>
        <authorList>
            <person name="Faddeeva-Vakhrusheva A."/>
            <person name="Derks M.F."/>
            <person name="Anvar S.Y."/>
            <person name="Agamennone V."/>
            <person name="Suring W."/>
            <person name="Smit S."/>
            <person name="van Straalen N.M."/>
            <person name="Roelofs D."/>
        </authorList>
    </citation>
    <scope>NUCLEOTIDE SEQUENCE [LARGE SCALE GENOMIC DNA]</scope>
    <source>
        <tissue evidence="4">Mixed pool</tissue>
    </source>
</reference>
<dbReference type="Pfam" id="PF01585">
    <property type="entry name" value="G-patch"/>
    <property type="match status" value="1"/>
</dbReference>
<sequence length="994" mass="112711">MSSKLKSKKKSKKMTVKLEVEESGEAAENNALLFERMEVEEEVEETARENGSHESPEIFQLLEEASGLQLVKLLISNTKSVFKLLSNPELLQRFSQISSKIQKVCDKHKRTEVKALKFISKVFSEVGVDELSCDSDLFKAFLKHGMKSLENAESGPVIVGILQGIFSVGAQVGQVKNPTLGIQMIVSHSKASDIFLESHKEVPKKPYNFTQKPQQHQLQIKSDPDKGPEQKYSQIKTQLLKLWKNLVVAFTKISKKDGTPNDKKVLENSVPYLMQMYGATMSEADQEIFEILQLYTGRKLQISIESLPLFGPKCFEPLPQRASNPLFAHSSRANTILNLVNEQQAFLTAMEYNEGNEIGFANPKHYDFRFLLPLLCNTIDAKNICDSVKVVTNGWIYFIMRGLSFEDATLRNMAFLSFKLLIENFQLPKKGVRAQDIKVWLHFLLSIRKGFQNLGTCKASNLLSVWMVGTWEAVRQATHPMYPRLTNFLFAKPVIDLTVLPDFLPFYNAADGNRDTREWILKVLAHGLKTREDWQVAQRNPTINSLCCSFLVENVFVRRSIIKILSGGARIPEVAQEMVDKHCLLIWISNVPTSLQMYRRELGELFKTLRANCPPNDSRNLMFEFVARKHDWYKLVLKEGMDFARKQLEKFGWKDGSGLGKNEQGMLTAIKPTLKVGKEGMGFDFSKELVDTWWTRAYDDSLKRINVDENDASDIVGVSLQDGENDGSLQGGGLVKDEERPFIRMKKRMMKATFTTFSKGATLSNGEMVTEKLSSDESDDESGAKSKDTDETNNASKSLTDEELFQACGGRTAHKGARFGLKLSGKLARIAAQEEALKEIFGKSQSKTKPEKSTPVTDTDLCNSSKKKKKDKKRKSKHSQEPDPVQPEEDYNETEVLPPPSQVSEPETHEITSDLNDQNNLISKRKQKKHKKRKYEMLQEEENIDEPLNNDMISESPLSEPDDELVPKKKSKKSKKHKRSKDKRENESCELISS</sequence>
<feature type="compositionally biased region" description="Basic residues" evidence="2">
    <location>
        <begin position="865"/>
        <end position="877"/>
    </location>
</feature>
<dbReference type="InterPro" id="IPR000467">
    <property type="entry name" value="G_patch_dom"/>
</dbReference>
<dbReference type="OrthoDB" id="10019757at2759"/>
<protein>
    <recommendedName>
        <fullName evidence="1">G patch domain-containing protein 4</fullName>
    </recommendedName>
</protein>
<feature type="compositionally biased region" description="Polar residues" evidence="2">
    <location>
        <begin position="854"/>
        <end position="863"/>
    </location>
</feature>
<dbReference type="GO" id="GO:0005730">
    <property type="term" value="C:nucleolus"/>
    <property type="evidence" value="ECO:0007669"/>
    <property type="project" value="TreeGrafter"/>
</dbReference>
<dbReference type="Pfam" id="PF16201">
    <property type="entry name" value="NopRA1"/>
    <property type="match status" value="1"/>
</dbReference>
<dbReference type="PANTHER" id="PTHR23149:SF9">
    <property type="entry name" value="G PATCH DOMAIN-CONTAINING PROTEIN 4"/>
    <property type="match status" value="1"/>
</dbReference>
<dbReference type="PROSITE" id="PS50174">
    <property type="entry name" value="G_PATCH"/>
    <property type="match status" value="1"/>
</dbReference>
<feature type="domain" description="G-patch" evidence="3">
    <location>
        <begin position="640"/>
        <end position="686"/>
    </location>
</feature>
<comment type="caution">
    <text evidence="4">The sequence shown here is derived from an EMBL/GenBank/DDBJ whole genome shotgun (WGS) entry which is preliminary data.</text>
</comment>
<feature type="region of interest" description="Disordered" evidence="2">
    <location>
        <begin position="839"/>
        <end position="994"/>
    </location>
</feature>
<evidence type="ECO:0000259" key="3">
    <source>
        <dbReference type="PROSITE" id="PS50174"/>
    </source>
</evidence>
<evidence type="ECO:0000313" key="5">
    <source>
        <dbReference type="Proteomes" id="UP000094527"/>
    </source>
</evidence>
<dbReference type="STRING" id="48709.A0A1D2MT33"/>
<feature type="compositionally biased region" description="Basic residues" evidence="2">
    <location>
        <begin position="1"/>
        <end position="15"/>
    </location>
</feature>
<evidence type="ECO:0000256" key="1">
    <source>
        <dbReference type="ARBA" id="ARBA00040365"/>
    </source>
</evidence>
<dbReference type="PANTHER" id="PTHR23149">
    <property type="entry name" value="G PATCH DOMAIN CONTAINING PROTEIN"/>
    <property type="match status" value="1"/>
</dbReference>
<proteinExistence type="predicted"/>